<sequence>MELDKRTFAIIIIITTVVSYFIIRKFFKIAPRYLAYAVIGIFLGLIVGITIAWPMSTLLGKFGMIVSPYVLGIILLIFVEAFIIEGRDIVRAIVNKYKF</sequence>
<accession>A0A7C4R5L8</accession>
<feature type="transmembrane region" description="Helical" evidence="1">
    <location>
        <begin position="6"/>
        <end position="23"/>
    </location>
</feature>
<dbReference type="AlphaFoldDB" id="A0A7C4R5L8"/>
<evidence type="ECO:0008006" key="3">
    <source>
        <dbReference type="Google" id="ProtNLM"/>
    </source>
</evidence>
<keyword evidence="1" id="KW-1133">Transmembrane helix</keyword>
<protein>
    <recommendedName>
        <fullName evidence="3">PIN domain nuclease</fullName>
    </recommendedName>
</protein>
<feature type="transmembrane region" description="Helical" evidence="1">
    <location>
        <begin position="62"/>
        <end position="83"/>
    </location>
</feature>
<name>A0A7C4R5L8_UNCC3</name>
<feature type="transmembrane region" description="Helical" evidence="1">
    <location>
        <begin position="35"/>
        <end position="56"/>
    </location>
</feature>
<keyword evidence="1" id="KW-0472">Membrane</keyword>
<keyword evidence="1" id="KW-0812">Transmembrane</keyword>
<reference evidence="2" key="1">
    <citation type="journal article" date="2020" name="mSystems">
        <title>Genome- and Community-Level Interaction Insights into Carbon Utilization and Element Cycling Functions of Hydrothermarchaeota in Hydrothermal Sediment.</title>
        <authorList>
            <person name="Zhou Z."/>
            <person name="Liu Y."/>
            <person name="Xu W."/>
            <person name="Pan J."/>
            <person name="Luo Z.H."/>
            <person name="Li M."/>
        </authorList>
    </citation>
    <scope>NUCLEOTIDE SEQUENCE [LARGE SCALE GENOMIC DNA]</scope>
    <source>
        <strain evidence="2">SpSt-579</strain>
    </source>
</reference>
<evidence type="ECO:0000313" key="2">
    <source>
        <dbReference type="EMBL" id="HGT71041.1"/>
    </source>
</evidence>
<dbReference type="EMBL" id="DSYQ01000008">
    <property type="protein sequence ID" value="HGT71041.1"/>
    <property type="molecule type" value="Genomic_DNA"/>
</dbReference>
<evidence type="ECO:0000256" key="1">
    <source>
        <dbReference type="SAM" id="Phobius"/>
    </source>
</evidence>
<gene>
    <name evidence="2" type="ORF">ENT43_02150</name>
</gene>
<organism evidence="2">
    <name type="scientific">candidate division CPR3 bacterium</name>
    <dbReference type="NCBI Taxonomy" id="2268181"/>
    <lineage>
        <taxon>Bacteria</taxon>
        <taxon>Bacteria division CPR3</taxon>
    </lineage>
</organism>
<comment type="caution">
    <text evidence="2">The sequence shown here is derived from an EMBL/GenBank/DDBJ whole genome shotgun (WGS) entry which is preliminary data.</text>
</comment>
<proteinExistence type="predicted"/>